<accession>A0AAD4DLN5</accession>
<evidence type="ECO:0000313" key="3">
    <source>
        <dbReference type="Proteomes" id="UP001194580"/>
    </source>
</evidence>
<dbReference type="EMBL" id="JAAAIL010000025">
    <property type="protein sequence ID" value="KAG0281263.1"/>
    <property type="molecule type" value="Genomic_DNA"/>
</dbReference>
<dbReference type="InterPro" id="IPR032675">
    <property type="entry name" value="LRR_dom_sf"/>
</dbReference>
<keyword evidence="3" id="KW-1185">Reference proteome</keyword>
<proteinExistence type="predicted"/>
<dbReference type="AlphaFoldDB" id="A0AAD4DLN5"/>
<comment type="caution">
    <text evidence="2">The sequence shown here is derived from an EMBL/GenBank/DDBJ whole genome shotgun (WGS) entry which is preliminary data.</text>
</comment>
<evidence type="ECO:0000313" key="2">
    <source>
        <dbReference type="EMBL" id="KAG0281263.1"/>
    </source>
</evidence>
<protein>
    <recommendedName>
        <fullName evidence="4">F-box domain-containing protein</fullName>
    </recommendedName>
</protein>
<evidence type="ECO:0000256" key="1">
    <source>
        <dbReference type="SAM" id="MobiDB-lite"/>
    </source>
</evidence>
<name>A0AAD4DLN5_9FUNG</name>
<dbReference type="Proteomes" id="UP001194580">
    <property type="component" value="Unassembled WGS sequence"/>
</dbReference>
<dbReference type="Gene3D" id="3.80.10.10">
    <property type="entry name" value="Ribonuclease Inhibitor"/>
    <property type="match status" value="1"/>
</dbReference>
<organism evidence="2 3">
    <name type="scientific">Linnemannia exigua</name>
    <dbReference type="NCBI Taxonomy" id="604196"/>
    <lineage>
        <taxon>Eukaryota</taxon>
        <taxon>Fungi</taxon>
        <taxon>Fungi incertae sedis</taxon>
        <taxon>Mucoromycota</taxon>
        <taxon>Mortierellomycotina</taxon>
        <taxon>Mortierellomycetes</taxon>
        <taxon>Mortierellales</taxon>
        <taxon>Mortierellaceae</taxon>
        <taxon>Linnemannia</taxon>
    </lineage>
</organism>
<evidence type="ECO:0008006" key="4">
    <source>
        <dbReference type="Google" id="ProtNLM"/>
    </source>
</evidence>
<dbReference type="SUPFAM" id="SSF52047">
    <property type="entry name" value="RNI-like"/>
    <property type="match status" value="1"/>
</dbReference>
<reference evidence="2" key="1">
    <citation type="journal article" date="2020" name="Fungal Divers.">
        <title>Resolving the Mortierellaceae phylogeny through synthesis of multi-gene phylogenetics and phylogenomics.</title>
        <authorList>
            <person name="Vandepol N."/>
            <person name="Liber J."/>
            <person name="Desiro A."/>
            <person name="Na H."/>
            <person name="Kennedy M."/>
            <person name="Barry K."/>
            <person name="Grigoriev I.V."/>
            <person name="Miller A.N."/>
            <person name="O'Donnell K."/>
            <person name="Stajich J.E."/>
            <person name="Bonito G."/>
        </authorList>
    </citation>
    <scope>NUCLEOTIDE SEQUENCE</scope>
    <source>
        <strain evidence="2">NRRL 28262</strain>
    </source>
</reference>
<gene>
    <name evidence="2" type="ORF">BGZ95_005405</name>
</gene>
<sequence length="689" mass="78497">MQEAIATFFSIPELVELLSVFLRSQELARLSATSSALDTVCSPILWRYFSYKNSVDNKQKQVRIEQLKGLVRRGRHTRSFHADALILVLYVNGISETLDDSSSTTSTTTRPAWLPAPDPKSTLQNVRFSSMTRLTRLVCSMFINAFKDPSEGIQAIEQFDSSNKFRQLCWLLELNPCLTYVTLSALEPKTTENNRILARAIASLSRLKHLRVEFFASAGPGPWIEGIRTLFFSCPVSLQSLELRTYHSSGPLVSLAGLSSSSSPLPAISLEATLNPIVDAPIMRDGPLHHLKELQLPILTAMPLKDYSRILEQCPNIDTFSVVPLVDECVPIVAELTPSVKEYCKHIRHVRINRTTSWWYDWDPYHILDGLHSPLESLQIEFYDEGGEVDNKDHAISSFHRHSATLKDVRLLSCEKLSDEVIRSILGTCVVLERLELSDRSDRQAVANLSELVAYKWVCTYLKHLKMTIDWGSFSEPTLSHLPAYYLRRSNSPPRPLSEQDKELWEQLEGLYRQIGSLVRLEVLDLSVYFGRMNRNPYQPIVPADEWSQLLATYDTSFRSPDRLPLLLSLGTHASGRHGYLSWLSGLKNLKELRGSVHLGNPENAMTLKQPELEWMVENWPKLRVLELLPYQDEPPVLVDHEDYAHVNWVMKRKPGLDLRRRWRSPGPPWDGLWSKAELSGLIDASYEK</sequence>
<feature type="region of interest" description="Disordered" evidence="1">
    <location>
        <begin position="98"/>
        <end position="118"/>
    </location>
</feature>